<protein>
    <recommendedName>
        <fullName evidence="3">DUF2237 domain-containing protein</fullName>
    </recommendedName>
</protein>
<name>A0A5C6CKR3_9BACT</name>
<dbReference type="Gene3D" id="3.30.56.110">
    <property type="entry name" value="Protein of unknown function DUF2237"/>
    <property type="match status" value="1"/>
</dbReference>
<organism evidence="1 2">
    <name type="scientific">Bythopirellula polymerisocia</name>
    <dbReference type="NCBI Taxonomy" id="2528003"/>
    <lineage>
        <taxon>Bacteria</taxon>
        <taxon>Pseudomonadati</taxon>
        <taxon>Planctomycetota</taxon>
        <taxon>Planctomycetia</taxon>
        <taxon>Pirellulales</taxon>
        <taxon>Lacipirellulaceae</taxon>
        <taxon>Bythopirellula</taxon>
    </lineage>
</organism>
<dbReference type="PANTHER" id="PTHR37466:SF1">
    <property type="entry name" value="SLR1628 PROTEIN"/>
    <property type="match status" value="1"/>
</dbReference>
<dbReference type="Proteomes" id="UP000318437">
    <property type="component" value="Unassembled WGS sequence"/>
</dbReference>
<dbReference type="OrthoDB" id="9792525at2"/>
<sequence length="127" mass="13968">MSQPKNVLGTELQPCSLDPLTGFYRDGCCRTGRDDMGLHTVCVQVTEEFLEFSKAVGNDLSTPNPFYDFAGLSPGDRWCLCALRWKEALDAGMAPQVVLESTHISTLEFADLEDLQEHSVEAPAQGE</sequence>
<evidence type="ECO:0008006" key="3">
    <source>
        <dbReference type="Google" id="ProtNLM"/>
    </source>
</evidence>
<keyword evidence="2" id="KW-1185">Reference proteome</keyword>
<proteinExistence type="predicted"/>
<gene>
    <name evidence="1" type="ORF">Pla144_38910</name>
</gene>
<evidence type="ECO:0000313" key="2">
    <source>
        <dbReference type="Proteomes" id="UP000318437"/>
    </source>
</evidence>
<dbReference type="Pfam" id="PF09996">
    <property type="entry name" value="DUF2237"/>
    <property type="match status" value="1"/>
</dbReference>
<dbReference type="EMBL" id="SJPS01000006">
    <property type="protein sequence ID" value="TWU23716.1"/>
    <property type="molecule type" value="Genomic_DNA"/>
</dbReference>
<evidence type="ECO:0000313" key="1">
    <source>
        <dbReference type="EMBL" id="TWU23716.1"/>
    </source>
</evidence>
<comment type="caution">
    <text evidence="1">The sequence shown here is derived from an EMBL/GenBank/DDBJ whole genome shotgun (WGS) entry which is preliminary data.</text>
</comment>
<dbReference type="PANTHER" id="PTHR37466">
    <property type="entry name" value="SLR1628 PROTEIN"/>
    <property type="match status" value="1"/>
</dbReference>
<dbReference type="AlphaFoldDB" id="A0A5C6CKR3"/>
<reference evidence="1 2" key="1">
    <citation type="submission" date="2019-02" db="EMBL/GenBank/DDBJ databases">
        <title>Deep-cultivation of Planctomycetes and their phenomic and genomic characterization uncovers novel biology.</title>
        <authorList>
            <person name="Wiegand S."/>
            <person name="Jogler M."/>
            <person name="Boedeker C."/>
            <person name="Pinto D."/>
            <person name="Vollmers J."/>
            <person name="Rivas-Marin E."/>
            <person name="Kohn T."/>
            <person name="Peeters S.H."/>
            <person name="Heuer A."/>
            <person name="Rast P."/>
            <person name="Oberbeckmann S."/>
            <person name="Bunk B."/>
            <person name="Jeske O."/>
            <person name="Meyerdierks A."/>
            <person name="Storesund J.E."/>
            <person name="Kallscheuer N."/>
            <person name="Luecker S."/>
            <person name="Lage O.M."/>
            <person name="Pohl T."/>
            <person name="Merkel B.J."/>
            <person name="Hornburger P."/>
            <person name="Mueller R.-W."/>
            <person name="Bruemmer F."/>
            <person name="Labrenz M."/>
            <person name="Spormann A.M."/>
            <person name="Op Den Camp H."/>
            <person name="Overmann J."/>
            <person name="Amann R."/>
            <person name="Jetten M.S.M."/>
            <person name="Mascher T."/>
            <person name="Medema M.H."/>
            <person name="Devos D.P."/>
            <person name="Kaster A.-K."/>
            <person name="Ovreas L."/>
            <person name="Rohde M."/>
            <person name="Galperin M.Y."/>
            <person name="Jogler C."/>
        </authorList>
    </citation>
    <scope>NUCLEOTIDE SEQUENCE [LARGE SCALE GENOMIC DNA]</scope>
    <source>
        <strain evidence="1 2">Pla144</strain>
    </source>
</reference>
<dbReference type="RefSeq" id="WP_146452201.1">
    <property type="nucleotide sequence ID" value="NZ_SJPS01000006.1"/>
</dbReference>
<accession>A0A5C6CKR3</accession>
<dbReference type="InterPro" id="IPR018714">
    <property type="entry name" value="DUF2237"/>
</dbReference>